<protein>
    <submittedName>
        <fullName evidence="1">Uncharacterized protein</fullName>
    </submittedName>
</protein>
<dbReference type="EMBL" id="JAJJMB010002292">
    <property type="protein sequence ID" value="KAI3952133.1"/>
    <property type="molecule type" value="Genomic_DNA"/>
</dbReference>
<sequence length="90" mass="10047">MGESLSNKIFGLPSAHFAYVKKIKPGLPLFKKSSIIEIMEEISCVYPPALNTRDGCWMWHSVFVEVVTVVSSLIRGIVKFSHFLGYGLSL</sequence>
<gene>
    <name evidence="1" type="ORF">MKW98_005828</name>
</gene>
<dbReference type="Proteomes" id="UP001202328">
    <property type="component" value="Unassembled WGS sequence"/>
</dbReference>
<reference evidence="1" key="1">
    <citation type="submission" date="2022-04" db="EMBL/GenBank/DDBJ databases">
        <title>A functionally conserved STORR gene fusion in Papaver species that diverged 16.8 million years ago.</title>
        <authorList>
            <person name="Catania T."/>
        </authorList>
    </citation>
    <scope>NUCLEOTIDE SEQUENCE</scope>
    <source>
        <strain evidence="1">S-188037</strain>
    </source>
</reference>
<name>A0AAD4TDN0_9MAGN</name>
<dbReference type="AlphaFoldDB" id="A0AAD4TDN0"/>
<keyword evidence="2" id="KW-1185">Reference proteome</keyword>
<comment type="caution">
    <text evidence="1">The sequence shown here is derived from an EMBL/GenBank/DDBJ whole genome shotgun (WGS) entry which is preliminary data.</text>
</comment>
<proteinExistence type="predicted"/>
<accession>A0AAD4TDN0</accession>
<evidence type="ECO:0000313" key="2">
    <source>
        <dbReference type="Proteomes" id="UP001202328"/>
    </source>
</evidence>
<evidence type="ECO:0000313" key="1">
    <source>
        <dbReference type="EMBL" id="KAI3952133.1"/>
    </source>
</evidence>
<organism evidence="1 2">
    <name type="scientific">Papaver atlanticum</name>
    <dbReference type="NCBI Taxonomy" id="357466"/>
    <lineage>
        <taxon>Eukaryota</taxon>
        <taxon>Viridiplantae</taxon>
        <taxon>Streptophyta</taxon>
        <taxon>Embryophyta</taxon>
        <taxon>Tracheophyta</taxon>
        <taxon>Spermatophyta</taxon>
        <taxon>Magnoliopsida</taxon>
        <taxon>Ranunculales</taxon>
        <taxon>Papaveraceae</taxon>
        <taxon>Papaveroideae</taxon>
        <taxon>Papaver</taxon>
    </lineage>
</organism>